<evidence type="ECO:0000313" key="2">
    <source>
        <dbReference type="Proteomes" id="UP000055024"/>
    </source>
</evidence>
<protein>
    <submittedName>
        <fullName evidence="1">Uncharacterized protein</fullName>
    </submittedName>
</protein>
<gene>
    <name evidence="1" type="ORF">T11_8816</name>
</gene>
<accession>A0A0V1GW18</accession>
<keyword evidence="2" id="KW-1185">Reference proteome</keyword>
<dbReference type="EMBL" id="JYDP01000237">
    <property type="protein sequence ID" value="KRZ02234.1"/>
    <property type="molecule type" value="Genomic_DNA"/>
</dbReference>
<organism evidence="1 2">
    <name type="scientific">Trichinella zimbabwensis</name>
    <dbReference type="NCBI Taxonomy" id="268475"/>
    <lineage>
        <taxon>Eukaryota</taxon>
        <taxon>Metazoa</taxon>
        <taxon>Ecdysozoa</taxon>
        <taxon>Nematoda</taxon>
        <taxon>Enoplea</taxon>
        <taxon>Dorylaimia</taxon>
        <taxon>Trichinellida</taxon>
        <taxon>Trichinellidae</taxon>
        <taxon>Trichinella</taxon>
    </lineage>
</organism>
<comment type="caution">
    <text evidence="1">The sequence shown here is derived from an EMBL/GenBank/DDBJ whole genome shotgun (WGS) entry which is preliminary data.</text>
</comment>
<reference evidence="1 2" key="1">
    <citation type="submission" date="2015-01" db="EMBL/GenBank/DDBJ databases">
        <title>Evolution of Trichinella species and genotypes.</title>
        <authorList>
            <person name="Korhonen P.K."/>
            <person name="Edoardo P."/>
            <person name="Giuseppe L.R."/>
            <person name="Gasser R.B."/>
        </authorList>
    </citation>
    <scope>NUCLEOTIDE SEQUENCE [LARGE SCALE GENOMIC DNA]</scope>
    <source>
        <strain evidence="1">ISS1029</strain>
    </source>
</reference>
<evidence type="ECO:0000313" key="1">
    <source>
        <dbReference type="EMBL" id="KRZ02234.1"/>
    </source>
</evidence>
<name>A0A0V1GW18_9BILA</name>
<proteinExistence type="predicted"/>
<dbReference type="AlphaFoldDB" id="A0A0V1GW18"/>
<dbReference type="Proteomes" id="UP000055024">
    <property type="component" value="Unassembled WGS sequence"/>
</dbReference>
<sequence length="94" mass="11167">MYLPNKEILYLFRYLVVVKRRRESQLMLGILPSIIKVTMAKKQQETWRKMASSFVRKHLHLNILLGICRKNERCNQTKKRLSSLFSGKSAPFTR</sequence>